<dbReference type="OrthoDB" id="3346251at2759"/>
<comment type="caution">
    <text evidence="2">The sequence shown here is derived from an EMBL/GenBank/DDBJ whole genome shotgun (WGS) entry which is preliminary data.</text>
</comment>
<keyword evidence="3" id="KW-1185">Reference proteome</keyword>
<protein>
    <submittedName>
        <fullName evidence="2">Uncharacterized protein</fullName>
    </submittedName>
</protein>
<feature type="transmembrane region" description="Helical" evidence="1">
    <location>
        <begin position="208"/>
        <end position="226"/>
    </location>
</feature>
<proteinExistence type="predicted"/>
<evidence type="ECO:0000256" key="1">
    <source>
        <dbReference type="SAM" id="Phobius"/>
    </source>
</evidence>
<evidence type="ECO:0000313" key="3">
    <source>
        <dbReference type="Proteomes" id="UP000518752"/>
    </source>
</evidence>
<keyword evidence="1" id="KW-1133">Transmembrane helix</keyword>
<feature type="transmembrane region" description="Helical" evidence="1">
    <location>
        <begin position="51"/>
        <end position="76"/>
    </location>
</feature>
<gene>
    <name evidence="2" type="ORF">D9757_005641</name>
</gene>
<name>A0A8H5HSX0_9AGAR</name>
<feature type="transmembrane region" description="Helical" evidence="1">
    <location>
        <begin position="165"/>
        <end position="187"/>
    </location>
</feature>
<organism evidence="2 3">
    <name type="scientific">Collybiopsis confluens</name>
    <dbReference type="NCBI Taxonomy" id="2823264"/>
    <lineage>
        <taxon>Eukaryota</taxon>
        <taxon>Fungi</taxon>
        <taxon>Dikarya</taxon>
        <taxon>Basidiomycota</taxon>
        <taxon>Agaricomycotina</taxon>
        <taxon>Agaricomycetes</taxon>
        <taxon>Agaricomycetidae</taxon>
        <taxon>Agaricales</taxon>
        <taxon>Marasmiineae</taxon>
        <taxon>Omphalotaceae</taxon>
        <taxon>Collybiopsis</taxon>
    </lineage>
</organism>
<reference evidence="2 3" key="1">
    <citation type="journal article" date="2020" name="ISME J.">
        <title>Uncovering the hidden diversity of litter-decomposition mechanisms in mushroom-forming fungi.</title>
        <authorList>
            <person name="Floudas D."/>
            <person name="Bentzer J."/>
            <person name="Ahren D."/>
            <person name="Johansson T."/>
            <person name="Persson P."/>
            <person name="Tunlid A."/>
        </authorList>
    </citation>
    <scope>NUCLEOTIDE SEQUENCE [LARGE SCALE GENOMIC DNA]</scope>
    <source>
        <strain evidence="2 3">CBS 406.79</strain>
    </source>
</reference>
<dbReference type="Proteomes" id="UP000518752">
    <property type="component" value="Unassembled WGS sequence"/>
</dbReference>
<dbReference type="EMBL" id="JAACJN010000026">
    <property type="protein sequence ID" value="KAF5388863.1"/>
    <property type="molecule type" value="Genomic_DNA"/>
</dbReference>
<keyword evidence="1" id="KW-0812">Transmembrane</keyword>
<sequence length="350" mass="39833">MEGDYVGERPYQLAAYLRFASISMALYDIFESAPRTWKYTREQWNAPQITLSFLLFLLIQFISIAAISLSNFGFFYSHFTQRLCDHYFLVPPICKVLQSVVSQVILGFRAFNLSKRSKPVGWLLLIILIATTTMEGLTTLQHRTPFVDPVHPGLHSRKIDALGAWTYYAVVIIYDLTTTLICMFYLLKYKPISDPSFAKVTRMMFYDGIGYFTALTAVNILNLVLFRASLDIQTAASSLGYAAIWIMAKRLIIHLHVKLEISLQRRQGSFGSRSNSDRSVSEMIETPYGPKSPSASLELTIPDFDIDGIEAETDWEDQTPHFQVEKIVQIERRARPVYPLEEDSSGGDFS</sequence>
<feature type="transmembrane region" description="Helical" evidence="1">
    <location>
        <begin position="120"/>
        <end position="140"/>
    </location>
</feature>
<evidence type="ECO:0000313" key="2">
    <source>
        <dbReference type="EMBL" id="KAF5388863.1"/>
    </source>
</evidence>
<accession>A0A8H5HSX0</accession>
<dbReference type="AlphaFoldDB" id="A0A8H5HSX0"/>
<keyword evidence="1" id="KW-0472">Membrane</keyword>